<feature type="chain" id="PRO_5022950078" description="Lipoprotein" evidence="1">
    <location>
        <begin position="22"/>
        <end position="104"/>
    </location>
</feature>
<dbReference type="OrthoDB" id="959334at2"/>
<accession>A0A5C8KBY6</accession>
<sequence length="104" mass="11796">MKKLFLTLAPFLLLSCKNTDADDAAPIMGCFSDEVIEEVRQVEGHVEIVGNTYVIETESRRYYPCDFPSTLTIQGKQVVFDASLFAIPPHFRLVGQPIRITRIY</sequence>
<gene>
    <name evidence="2" type="ORF">FVR03_07735</name>
</gene>
<dbReference type="PROSITE" id="PS51257">
    <property type="entry name" value="PROKAR_LIPOPROTEIN"/>
    <property type="match status" value="1"/>
</dbReference>
<reference evidence="2 3" key="1">
    <citation type="submission" date="2019-08" db="EMBL/GenBank/DDBJ databases">
        <authorList>
            <person name="Shi S."/>
        </authorList>
    </citation>
    <scope>NUCLEOTIDE SEQUENCE [LARGE SCALE GENOMIC DNA]</scope>
    <source>
        <strain evidence="2 3">GY10130</strain>
    </source>
</reference>
<protein>
    <recommendedName>
        <fullName evidence="4">Lipoprotein</fullName>
    </recommendedName>
</protein>
<keyword evidence="3" id="KW-1185">Reference proteome</keyword>
<evidence type="ECO:0000313" key="3">
    <source>
        <dbReference type="Proteomes" id="UP000321926"/>
    </source>
</evidence>
<proteinExistence type="predicted"/>
<dbReference type="RefSeq" id="WP_147921168.1">
    <property type="nucleotide sequence ID" value="NZ_VRTY01000022.1"/>
</dbReference>
<evidence type="ECO:0008006" key="4">
    <source>
        <dbReference type="Google" id="ProtNLM"/>
    </source>
</evidence>
<organism evidence="2 3">
    <name type="scientific">Pontibacter qinzhouensis</name>
    <dbReference type="NCBI Taxonomy" id="2603253"/>
    <lineage>
        <taxon>Bacteria</taxon>
        <taxon>Pseudomonadati</taxon>
        <taxon>Bacteroidota</taxon>
        <taxon>Cytophagia</taxon>
        <taxon>Cytophagales</taxon>
        <taxon>Hymenobacteraceae</taxon>
        <taxon>Pontibacter</taxon>
    </lineage>
</organism>
<comment type="caution">
    <text evidence="2">The sequence shown here is derived from an EMBL/GenBank/DDBJ whole genome shotgun (WGS) entry which is preliminary data.</text>
</comment>
<dbReference type="AlphaFoldDB" id="A0A5C8KBY6"/>
<feature type="signal peptide" evidence="1">
    <location>
        <begin position="1"/>
        <end position="21"/>
    </location>
</feature>
<evidence type="ECO:0000256" key="1">
    <source>
        <dbReference type="SAM" id="SignalP"/>
    </source>
</evidence>
<dbReference type="Proteomes" id="UP000321926">
    <property type="component" value="Unassembled WGS sequence"/>
</dbReference>
<keyword evidence="1" id="KW-0732">Signal</keyword>
<name>A0A5C8KBY6_9BACT</name>
<dbReference type="EMBL" id="VRTY01000022">
    <property type="protein sequence ID" value="TXK48742.1"/>
    <property type="molecule type" value="Genomic_DNA"/>
</dbReference>
<evidence type="ECO:0000313" key="2">
    <source>
        <dbReference type="EMBL" id="TXK48742.1"/>
    </source>
</evidence>